<dbReference type="Proteomes" id="UP000030014">
    <property type="component" value="Unassembled WGS sequence"/>
</dbReference>
<dbReference type="EMBL" id="JDRY01000015">
    <property type="protein sequence ID" value="KGN00840.1"/>
    <property type="molecule type" value="Genomic_DNA"/>
</dbReference>
<accession>A0A0A0IHB8</accession>
<dbReference type="AlphaFoldDB" id="A0A0A0IHB8"/>
<evidence type="ECO:0000313" key="1">
    <source>
        <dbReference type="EMBL" id="KGN00840.1"/>
    </source>
</evidence>
<comment type="caution">
    <text evidence="1">The sequence shown here is derived from an EMBL/GenBank/DDBJ whole genome shotgun (WGS) entry which is preliminary data.</text>
</comment>
<reference evidence="1 2" key="1">
    <citation type="submission" date="2014-01" db="EMBL/GenBank/DDBJ databases">
        <title>Plasmidome dynamics in the species complex Clostridium novyi sensu lato converts strains of independent lineages into distinctly different pathogens.</title>
        <authorList>
            <person name="Skarin H."/>
            <person name="Segerman B."/>
        </authorList>
    </citation>
    <scope>NUCLEOTIDE SEQUENCE [LARGE SCALE GENOMIC DNA]</scope>
    <source>
        <strain evidence="1 2">DC5</strain>
    </source>
</reference>
<protein>
    <submittedName>
        <fullName evidence="1">Uncharacterized protein</fullName>
    </submittedName>
</protein>
<evidence type="ECO:0000313" key="2">
    <source>
        <dbReference type="Proteomes" id="UP000030014"/>
    </source>
</evidence>
<proteinExistence type="predicted"/>
<sequence length="69" mass="8124">MNEVKFTIELYDFTEDEVKQIATGLGLEMPENKIEYEISGEFEDNEENWIWLRSVILKTGLTVKIELKL</sequence>
<name>A0A0A0IHB8_CLOBO</name>
<gene>
    <name evidence="1" type="ORF">Z955_02465</name>
</gene>
<organism evidence="1 2">
    <name type="scientific">Clostridium botulinum C/D str. DC5</name>
    <dbReference type="NCBI Taxonomy" id="1443128"/>
    <lineage>
        <taxon>Bacteria</taxon>
        <taxon>Bacillati</taxon>
        <taxon>Bacillota</taxon>
        <taxon>Clostridia</taxon>
        <taxon>Eubacteriales</taxon>
        <taxon>Clostridiaceae</taxon>
        <taxon>Clostridium</taxon>
    </lineage>
</organism>